<dbReference type="EMBL" id="QEAQ01000083">
    <property type="protein sequence ID" value="TPX56172.1"/>
    <property type="molecule type" value="Genomic_DNA"/>
</dbReference>
<name>A0A507DXT4_9FUNG</name>
<dbReference type="Proteomes" id="UP000318582">
    <property type="component" value="Unassembled WGS sequence"/>
</dbReference>
<feature type="region of interest" description="Disordered" evidence="2">
    <location>
        <begin position="791"/>
        <end position="819"/>
    </location>
</feature>
<proteinExistence type="predicted"/>
<comment type="caution">
    <text evidence="3">The sequence shown here is derived from an EMBL/GenBank/DDBJ whole genome shotgun (WGS) entry which is preliminary data.</text>
</comment>
<evidence type="ECO:0000313" key="3">
    <source>
        <dbReference type="EMBL" id="TPX56172.1"/>
    </source>
</evidence>
<evidence type="ECO:0008006" key="5">
    <source>
        <dbReference type="Google" id="ProtNLM"/>
    </source>
</evidence>
<evidence type="ECO:0000313" key="4">
    <source>
        <dbReference type="Proteomes" id="UP000318582"/>
    </source>
</evidence>
<keyword evidence="4" id="KW-1185">Reference proteome</keyword>
<feature type="region of interest" description="Disordered" evidence="2">
    <location>
        <begin position="61"/>
        <end position="96"/>
    </location>
</feature>
<feature type="compositionally biased region" description="Polar residues" evidence="2">
    <location>
        <begin position="797"/>
        <end position="810"/>
    </location>
</feature>
<dbReference type="STRING" id="109895.A0A507DXT4"/>
<gene>
    <name evidence="3" type="ORF">PhCBS80983_g04738</name>
</gene>
<organism evidence="3 4">
    <name type="scientific">Powellomyces hirtus</name>
    <dbReference type="NCBI Taxonomy" id="109895"/>
    <lineage>
        <taxon>Eukaryota</taxon>
        <taxon>Fungi</taxon>
        <taxon>Fungi incertae sedis</taxon>
        <taxon>Chytridiomycota</taxon>
        <taxon>Chytridiomycota incertae sedis</taxon>
        <taxon>Chytridiomycetes</taxon>
        <taxon>Spizellomycetales</taxon>
        <taxon>Powellomycetaceae</taxon>
        <taxon>Powellomyces</taxon>
    </lineage>
</organism>
<feature type="region of interest" description="Disordered" evidence="2">
    <location>
        <begin position="403"/>
        <end position="428"/>
    </location>
</feature>
<dbReference type="CDD" id="cd12148">
    <property type="entry name" value="fungal_TF_MHR"/>
    <property type="match status" value="1"/>
</dbReference>
<feature type="compositionally biased region" description="Low complexity" evidence="2">
    <location>
        <begin position="72"/>
        <end position="85"/>
    </location>
</feature>
<reference evidence="3 4" key="1">
    <citation type="journal article" date="2019" name="Sci. Rep.">
        <title>Comparative genomics of chytrid fungi reveal insights into the obligate biotrophic and pathogenic lifestyle of Synchytrium endobioticum.</title>
        <authorList>
            <person name="van de Vossenberg B.T.L.H."/>
            <person name="Warris S."/>
            <person name="Nguyen H.D.T."/>
            <person name="van Gent-Pelzer M.P.E."/>
            <person name="Joly D.L."/>
            <person name="van de Geest H.C."/>
            <person name="Bonants P.J.M."/>
            <person name="Smith D.S."/>
            <person name="Levesque C.A."/>
            <person name="van der Lee T.A.J."/>
        </authorList>
    </citation>
    <scope>NUCLEOTIDE SEQUENCE [LARGE SCALE GENOMIC DNA]</scope>
    <source>
        <strain evidence="3 4">CBS 809.83</strain>
    </source>
</reference>
<feature type="coiled-coil region" evidence="1">
    <location>
        <begin position="866"/>
        <end position="925"/>
    </location>
</feature>
<evidence type="ECO:0000256" key="2">
    <source>
        <dbReference type="SAM" id="MobiDB-lite"/>
    </source>
</evidence>
<protein>
    <recommendedName>
        <fullName evidence="5">Transcription factor domain-containing protein</fullName>
    </recommendedName>
</protein>
<accession>A0A507DXT4</accession>
<evidence type="ECO:0000256" key="1">
    <source>
        <dbReference type="SAM" id="Coils"/>
    </source>
</evidence>
<sequence length="988" mass="109618">MSALENATAQQFDATFRLNLSVAATWWGIAEAEFWSLGQPEGCDRCIARRKTCIYVPRQKLGRPSTKSQKTSAPAASSAPPASSSLVVSEGSPMHTDIEPRHTVEADATSIIGSMLFPETPTSLPMQSPMFLPTPHESPTSPTHDNGYEDLQESLREFLGSPVSTNSPLPWPRVSGLADVPLTSSFIVPGRKHHHVCFLAISHRLLRAVQSPQLHQTPTDITALFDYNDPCASESFFPVSPKPVPHRASVAPTPARQGLGTLDPMETCQLIEFFFLFHPLSYLINKTAFLHSQATQLTPGPLHLALIAAASCMRQSIGTCKHDHGAEPHHSECESSCQDAFTMALEAIYMRVDECASLETLQALLIVILQQMLVSSHLPNSTREQRGLLHLAWSLAQSLIKQPAHQPPDSTSSSHPNGGGSLTARRGSVSQEDVEKELANFCWWTCAIFSLYARIVSGQSPASFLRAMDPTPVNAALTAQPAGSLSSKYDLQHRNMVPTSVYISRLSTFVVTTEICLFAARICGPIESNPRADISLTISEPPSSHIDADPFIDRSVNSDDKDLRGRLNNLIDTSTLSTTDISSQIRQLLYQILAMRSISKPTGPEVIELSMSAEISSTMMEHQTGSAGSPTRQTTVAPDQWDGAVTVVQDMLNNIAGLCNNAQDDTAESSCQRERFHVCVLGLEVCMEKFQKLSSSLSMWVEALREEIAADSNTAHFVCPATLKARHDWQRWVDIGTRLMQSMRDGQQLMSLLPSFRTMATMYNSLQGLISAQLQRHHSLEELLQKLHLSKMPQQPPQQTEHSQALQCPPQQREKPQDAVQVLQPITPEDFHQLQQQLLPQLQPQPQSQPPLLSQGEKGQEVHELQQRLQQQLLQQQLQLQHQLQQQLFPQLGKPQEVFELQQQLQQQQQQQLQLQLQLQLLQQQQQQQQQGGYPWDALLPYSNCQTSSPTLNQLSATMKNICPFLMTGTSPLPTPPELPFSTHQNWV</sequence>
<dbReference type="AlphaFoldDB" id="A0A507DXT4"/>
<keyword evidence="1" id="KW-0175">Coiled coil</keyword>